<keyword evidence="2" id="KW-0812">Transmembrane</keyword>
<dbReference type="KEGG" id="chu:CHU_1642"/>
<dbReference type="SUPFAM" id="SSF48452">
    <property type="entry name" value="TPR-like"/>
    <property type="match status" value="2"/>
</dbReference>
<evidence type="ECO:0000256" key="3">
    <source>
        <dbReference type="ARBA" id="ARBA00022737"/>
    </source>
</evidence>
<evidence type="ECO:0000256" key="5">
    <source>
        <dbReference type="ARBA" id="ARBA00022989"/>
    </source>
</evidence>
<dbReference type="PANTHER" id="PTHR46208">
    <property type="entry name" value="MITOCHONDRIAL IMPORT RECEPTOR SUBUNIT TOM70"/>
    <property type="match status" value="1"/>
</dbReference>
<feature type="signal peptide" evidence="8">
    <location>
        <begin position="1"/>
        <end position="20"/>
    </location>
</feature>
<evidence type="ECO:0000313" key="10">
    <source>
        <dbReference type="Proteomes" id="UP000001822"/>
    </source>
</evidence>
<feature type="chain" id="PRO_5026676175" evidence="8">
    <location>
        <begin position="21"/>
        <end position="352"/>
    </location>
</feature>
<accession>A0A6N4SRI0</accession>
<evidence type="ECO:0000256" key="8">
    <source>
        <dbReference type="SAM" id="SignalP"/>
    </source>
</evidence>
<dbReference type="PANTHER" id="PTHR46208:SF1">
    <property type="entry name" value="MITOCHONDRIAL IMPORT RECEPTOR SUBUNIT TOM70"/>
    <property type="match status" value="1"/>
</dbReference>
<evidence type="ECO:0000256" key="6">
    <source>
        <dbReference type="ARBA" id="ARBA00023136"/>
    </source>
</evidence>
<comment type="similarity">
    <text evidence="7">Belongs to the Tom70 family.</text>
</comment>
<keyword evidence="4" id="KW-0802">TPR repeat</keyword>
<dbReference type="Proteomes" id="UP000001822">
    <property type="component" value="Chromosome"/>
</dbReference>
<dbReference type="OrthoDB" id="1523318at2"/>
<keyword evidence="5" id="KW-1133">Transmembrane helix</keyword>
<evidence type="ECO:0000256" key="1">
    <source>
        <dbReference type="ARBA" id="ARBA00004167"/>
    </source>
</evidence>
<evidence type="ECO:0000256" key="7">
    <source>
        <dbReference type="ARBA" id="ARBA00038030"/>
    </source>
</evidence>
<evidence type="ECO:0000313" key="9">
    <source>
        <dbReference type="EMBL" id="ABG58911.1"/>
    </source>
</evidence>
<keyword evidence="10" id="KW-1185">Reference proteome</keyword>
<dbReference type="GO" id="GO:0016020">
    <property type="term" value="C:membrane"/>
    <property type="evidence" value="ECO:0007669"/>
    <property type="project" value="UniProtKB-SubCell"/>
</dbReference>
<gene>
    <name evidence="9" type="ordered locus">CHU_1642</name>
</gene>
<organism evidence="9 10">
    <name type="scientific">Cytophaga hutchinsonii (strain ATCC 33406 / DSM 1761 / CIP 103989 / NBRC 15051 / NCIMB 9469 / D465)</name>
    <dbReference type="NCBI Taxonomy" id="269798"/>
    <lineage>
        <taxon>Bacteria</taxon>
        <taxon>Pseudomonadati</taxon>
        <taxon>Bacteroidota</taxon>
        <taxon>Cytophagia</taxon>
        <taxon>Cytophagales</taxon>
        <taxon>Cytophagaceae</taxon>
        <taxon>Cytophaga</taxon>
    </lineage>
</organism>
<name>A0A6N4SRI0_CYTH3</name>
<dbReference type="AlphaFoldDB" id="A0A6N4SRI0"/>
<reference evidence="9 10" key="1">
    <citation type="journal article" date="2007" name="Appl. Environ. Microbiol.">
        <title>Genome sequence of the cellulolytic gliding bacterium Cytophaga hutchinsonii.</title>
        <authorList>
            <person name="Xie G."/>
            <person name="Bruce D.C."/>
            <person name="Challacombe J.F."/>
            <person name="Chertkov O."/>
            <person name="Detter J.C."/>
            <person name="Gilna P."/>
            <person name="Han C.S."/>
            <person name="Lucas S."/>
            <person name="Misra M."/>
            <person name="Myers G.L."/>
            <person name="Richardson P."/>
            <person name="Tapia R."/>
            <person name="Thayer N."/>
            <person name="Thompson L.S."/>
            <person name="Brettin T.S."/>
            <person name="Henrissat B."/>
            <person name="Wilson D.B."/>
            <person name="McBride M.J."/>
        </authorList>
    </citation>
    <scope>NUCLEOTIDE SEQUENCE [LARGE SCALE GENOMIC DNA]</scope>
    <source>
        <strain evidence="10">ATCC 33406 / DSM 1761 / CIP 103989 / NBRC 15051 / NCIMB 9469 / D465</strain>
    </source>
</reference>
<dbReference type="InterPro" id="IPR011990">
    <property type="entry name" value="TPR-like_helical_dom_sf"/>
</dbReference>
<keyword evidence="8" id="KW-0732">Signal</keyword>
<dbReference type="InterPro" id="IPR019734">
    <property type="entry name" value="TPR_rpt"/>
</dbReference>
<keyword evidence="6" id="KW-0472">Membrane</keyword>
<dbReference type="SMART" id="SM00028">
    <property type="entry name" value="TPR"/>
    <property type="match status" value="7"/>
</dbReference>
<protein>
    <submittedName>
        <fullName evidence="9">Uncharacterized protein</fullName>
    </submittedName>
</protein>
<evidence type="ECO:0000256" key="2">
    <source>
        <dbReference type="ARBA" id="ARBA00022692"/>
    </source>
</evidence>
<proteinExistence type="inferred from homology"/>
<evidence type="ECO:0000256" key="4">
    <source>
        <dbReference type="ARBA" id="ARBA00022803"/>
    </source>
</evidence>
<dbReference type="Pfam" id="PF13432">
    <property type="entry name" value="TPR_16"/>
    <property type="match status" value="1"/>
</dbReference>
<keyword evidence="3" id="KW-0677">Repeat</keyword>
<dbReference type="Gene3D" id="1.25.40.10">
    <property type="entry name" value="Tetratricopeptide repeat domain"/>
    <property type="match status" value="3"/>
</dbReference>
<dbReference type="PROSITE" id="PS51257">
    <property type="entry name" value="PROKAR_LIPOPROTEIN"/>
    <property type="match status" value="1"/>
</dbReference>
<sequence>MIKACTNALILIIISTMLFSCSDGKEPNKMTNENELLYSSELQLSALNEAIEATPDNPYLYFKRATYFYNINNFRIAQNDIQKALRMDESVAAYWLLSAQINNELKNVDRAIEEGQKALQLGNAEPILYALLANCLLEKNDTISANQYIGKLTAIAPQMAELKYVQAKKLLIGKDTSHSFLKFRECIQNNPQYIEAYIDLMSLYYKKQMYDSIMPLLIKAKRMRPNNPTLFLYEGKFYETINKNQVALAAYKEGLLCDPQAIELYKPLSDYYGRQGNYKESMYYLSKWIEKNSSDAQSIIKMGNYALKQNDEAGAVTYYKNSLSIDSSNTYLKKEIERIEKHIRYVAQDTTN</sequence>
<dbReference type="EMBL" id="CP000383">
    <property type="protein sequence ID" value="ABG58911.1"/>
    <property type="molecule type" value="Genomic_DNA"/>
</dbReference>
<comment type="subcellular location">
    <subcellularLocation>
        <location evidence="1">Membrane</location>
        <topology evidence="1">Single-pass membrane protein</topology>
    </subcellularLocation>
</comment>
<dbReference type="RefSeq" id="WP_011585027.1">
    <property type="nucleotide sequence ID" value="NC_008255.1"/>
</dbReference>